<dbReference type="SMART" id="SM00448">
    <property type="entry name" value="REC"/>
    <property type="match status" value="1"/>
</dbReference>
<organism evidence="5 6">
    <name type="scientific">Thauera terpenica 58Eu</name>
    <dbReference type="NCBI Taxonomy" id="1348657"/>
    <lineage>
        <taxon>Bacteria</taxon>
        <taxon>Pseudomonadati</taxon>
        <taxon>Pseudomonadota</taxon>
        <taxon>Betaproteobacteria</taxon>
        <taxon>Rhodocyclales</taxon>
        <taxon>Zoogloeaceae</taxon>
        <taxon>Thauera</taxon>
    </lineage>
</organism>
<name>T0ARL7_9RHOO</name>
<dbReference type="SMART" id="SM00267">
    <property type="entry name" value="GGDEF"/>
    <property type="match status" value="1"/>
</dbReference>
<dbReference type="SUPFAM" id="SSF55073">
    <property type="entry name" value="Nucleotide cyclase"/>
    <property type="match status" value="1"/>
</dbReference>
<dbReference type="PROSITE" id="PS50887">
    <property type="entry name" value="GGDEF"/>
    <property type="match status" value="1"/>
</dbReference>
<evidence type="ECO:0000256" key="2">
    <source>
        <dbReference type="PROSITE-ProRule" id="PRU00169"/>
    </source>
</evidence>
<dbReference type="PATRIC" id="fig|1348657.5.peg.2035"/>
<evidence type="ECO:0008006" key="7">
    <source>
        <dbReference type="Google" id="ProtNLM"/>
    </source>
</evidence>
<dbReference type="Pfam" id="PF00990">
    <property type="entry name" value="GGDEF"/>
    <property type="match status" value="1"/>
</dbReference>
<dbReference type="eggNOG" id="COG3706">
    <property type="taxonomic scope" value="Bacteria"/>
</dbReference>
<keyword evidence="1 2" id="KW-0597">Phosphoprotein</keyword>
<dbReference type="Gene3D" id="3.30.70.270">
    <property type="match status" value="1"/>
</dbReference>
<gene>
    <name evidence="5" type="ORF">M622_15820</name>
</gene>
<dbReference type="GO" id="GO:0000160">
    <property type="term" value="P:phosphorelay signal transduction system"/>
    <property type="evidence" value="ECO:0007669"/>
    <property type="project" value="InterPro"/>
</dbReference>
<dbReference type="Gene3D" id="3.40.50.2300">
    <property type="match status" value="1"/>
</dbReference>
<dbReference type="STRING" id="1348657.M622_15820"/>
<dbReference type="InterPro" id="IPR001789">
    <property type="entry name" value="Sig_transdc_resp-reg_receiver"/>
</dbReference>
<reference evidence="5 6" key="1">
    <citation type="submission" date="2013-06" db="EMBL/GenBank/DDBJ databases">
        <title>Draft genome sequence of Thauera terpenica.</title>
        <authorList>
            <person name="Liu B."/>
            <person name="Frostegard A.H."/>
            <person name="Shapleigh J.P."/>
        </authorList>
    </citation>
    <scope>NUCLEOTIDE SEQUENCE [LARGE SCALE GENOMIC DNA]</scope>
    <source>
        <strain evidence="5 6">58Eu</strain>
    </source>
</reference>
<comment type="caution">
    <text evidence="5">The sequence shown here is derived from an EMBL/GenBank/DDBJ whole genome shotgun (WGS) entry which is preliminary data.</text>
</comment>
<dbReference type="InterPro" id="IPR050595">
    <property type="entry name" value="Bact_response_regulator"/>
</dbReference>
<dbReference type="AlphaFoldDB" id="T0ARL7"/>
<proteinExistence type="predicted"/>
<feature type="domain" description="Response regulatory" evidence="3">
    <location>
        <begin position="9"/>
        <end position="127"/>
    </location>
</feature>
<dbReference type="InterPro" id="IPR043128">
    <property type="entry name" value="Rev_trsase/Diguanyl_cyclase"/>
</dbReference>
<dbReference type="NCBIfam" id="TIGR00254">
    <property type="entry name" value="GGDEF"/>
    <property type="match status" value="1"/>
</dbReference>
<keyword evidence="6" id="KW-1185">Reference proteome</keyword>
<dbReference type="PANTHER" id="PTHR44591">
    <property type="entry name" value="STRESS RESPONSE REGULATOR PROTEIN 1"/>
    <property type="match status" value="1"/>
</dbReference>
<dbReference type="PANTHER" id="PTHR44591:SF3">
    <property type="entry name" value="RESPONSE REGULATORY DOMAIN-CONTAINING PROTEIN"/>
    <property type="match status" value="1"/>
</dbReference>
<evidence type="ECO:0000313" key="5">
    <source>
        <dbReference type="EMBL" id="EPZ15479.1"/>
    </source>
</evidence>
<sequence length="395" mass="43159">MSTPDRLPRILVVDDSRMVRASILKHIRGRFEAREEVDGEAGWEALLVDPAIDLVLTDIGMPRLDGFALLERIRASRVARVRELPVVIISGDEDERARARALALGANGFVAKGAGSVELLATLSALLELSQTRGELERGREAWARQSPQDPDSGLLSPAYVEHRGAQALAEARRYHTEVAAMVIELDGYDALLERHGLHVMQLIARKLTKMVTARIRTEDNIAQRSNSQFVLLSPGIGLVSGCAFAMRLRSSFEKLVMAFREERIRVTVTIGVASSEVDGRIKVSEMLALASERVLQGRALGGNCVVADRGRVDPQLLERQLARQCSVDAALRQLRAGSPGEVEARLPELIATLMPLFELIESRLHCGLPLKQLQQFQLGAETGGGDGEGTQTTV</sequence>
<evidence type="ECO:0000256" key="1">
    <source>
        <dbReference type="ARBA" id="ARBA00022553"/>
    </source>
</evidence>
<dbReference type="InterPro" id="IPR000160">
    <property type="entry name" value="GGDEF_dom"/>
</dbReference>
<dbReference type="OrthoDB" id="9812260at2"/>
<dbReference type="Pfam" id="PF00072">
    <property type="entry name" value="Response_reg"/>
    <property type="match status" value="1"/>
</dbReference>
<evidence type="ECO:0000313" key="6">
    <source>
        <dbReference type="Proteomes" id="UP000015455"/>
    </source>
</evidence>
<dbReference type="EMBL" id="ATJV01000056">
    <property type="protein sequence ID" value="EPZ15479.1"/>
    <property type="molecule type" value="Genomic_DNA"/>
</dbReference>
<dbReference type="Proteomes" id="UP000015455">
    <property type="component" value="Unassembled WGS sequence"/>
</dbReference>
<dbReference type="InterPro" id="IPR011006">
    <property type="entry name" value="CheY-like_superfamily"/>
</dbReference>
<evidence type="ECO:0000259" key="3">
    <source>
        <dbReference type="PROSITE" id="PS50110"/>
    </source>
</evidence>
<feature type="domain" description="GGDEF" evidence="4">
    <location>
        <begin position="177"/>
        <end position="311"/>
    </location>
</feature>
<dbReference type="RefSeq" id="WP_021249457.1">
    <property type="nucleotide sequence ID" value="NZ_ATJV01000056.1"/>
</dbReference>
<dbReference type="SUPFAM" id="SSF52172">
    <property type="entry name" value="CheY-like"/>
    <property type="match status" value="1"/>
</dbReference>
<accession>T0ARL7</accession>
<feature type="modified residue" description="4-aspartylphosphate" evidence="2">
    <location>
        <position position="58"/>
    </location>
</feature>
<evidence type="ECO:0000259" key="4">
    <source>
        <dbReference type="PROSITE" id="PS50887"/>
    </source>
</evidence>
<dbReference type="InterPro" id="IPR029787">
    <property type="entry name" value="Nucleotide_cyclase"/>
</dbReference>
<dbReference type="PROSITE" id="PS50110">
    <property type="entry name" value="RESPONSE_REGULATORY"/>
    <property type="match status" value="1"/>
</dbReference>
<protein>
    <recommendedName>
        <fullName evidence="7">Diguanylate cyclase</fullName>
    </recommendedName>
</protein>